<dbReference type="NCBIfam" id="TIGR00558">
    <property type="entry name" value="pdxH"/>
    <property type="match status" value="1"/>
</dbReference>
<comment type="similarity">
    <text evidence="5">Belongs to the pyridoxamine 5'-phosphate oxidase family.</text>
</comment>
<dbReference type="Proteomes" id="UP000515204">
    <property type="component" value="Unplaced"/>
</dbReference>
<proteinExistence type="inferred from homology"/>
<dbReference type="GO" id="GO:0008615">
    <property type="term" value="P:pyridoxine biosynthetic process"/>
    <property type="evidence" value="ECO:0007669"/>
    <property type="project" value="UniProtKB-KW"/>
</dbReference>
<evidence type="ECO:0000256" key="2">
    <source>
        <dbReference type="ARBA" id="ARBA00003691"/>
    </source>
</evidence>
<evidence type="ECO:0000256" key="3">
    <source>
        <dbReference type="ARBA" id="ARBA00004738"/>
    </source>
</evidence>
<evidence type="ECO:0000259" key="12">
    <source>
        <dbReference type="Pfam" id="PF01243"/>
    </source>
</evidence>
<evidence type="ECO:0000256" key="9">
    <source>
        <dbReference type="ARBA" id="ARBA00022643"/>
    </source>
</evidence>
<gene>
    <name evidence="15" type="primary">LOC106748472</name>
</gene>
<reference evidence="15" key="1">
    <citation type="submission" date="2025-08" db="UniProtKB">
        <authorList>
            <consortium name="RefSeq"/>
        </authorList>
    </citation>
    <scope>IDENTIFICATION</scope>
</reference>
<dbReference type="GeneID" id="106748472"/>
<dbReference type="InterPro" id="IPR019576">
    <property type="entry name" value="Pyridoxamine_oxidase_dimer_C"/>
</dbReference>
<name>A0A6P3XVE0_DINQU</name>
<evidence type="ECO:0000256" key="5">
    <source>
        <dbReference type="ARBA" id="ARBA00007301"/>
    </source>
</evidence>
<evidence type="ECO:0000259" key="13">
    <source>
        <dbReference type="Pfam" id="PF10590"/>
    </source>
</evidence>
<dbReference type="NCBIfam" id="NF004231">
    <property type="entry name" value="PRK05679.1"/>
    <property type="match status" value="1"/>
</dbReference>
<dbReference type="InterPro" id="IPR012349">
    <property type="entry name" value="Split_barrel_FMN-bd"/>
</dbReference>
<evidence type="ECO:0000256" key="6">
    <source>
        <dbReference type="ARBA" id="ARBA00011738"/>
    </source>
</evidence>
<dbReference type="InterPro" id="IPR000659">
    <property type="entry name" value="Pyridox_Oxase"/>
</dbReference>
<dbReference type="AlphaFoldDB" id="A0A6P3XVE0"/>
<dbReference type="EC" id="1.4.3.5" evidence="7"/>
<dbReference type="PANTHER" id="PTHR10851:SF0">
    <property type="entry name" value="PYRIDOXINE-5'-PHOSPHATE OXIDASE"/>
    <property type="match status" value="1"/>
</dbReference>
<protein>
    <recommendedName>
        <fullName evidence="7">pyridoxal 5'-phosphate synthase</fullName>
        <ecNumber evidence="7">1.4.3.5</ecNumber>
    </recommendedName>
</protein>
<comment type="pathway">
    <text evidence="4">Cofactor metabolism; pyridoxal 5'-phosphate salvage; pyridoxal 5'-phosphate from pyridoxine 5'-phosphate: step 1/1.</text>
</comment>
<dbReference type="RefSeq" id="XP_014482491.1">
    <property type="nucleotide sequence ID" value="XM_014627005.1"/>
</dbReference>
<keyword evidence="11" id="KW-0664">Pyridoxine biosynthesis</keyword>
<dbReference type="InterPro" id="IPR011576">
    <property type="entry name" value="Pyridox_Oxase_N"/>
</dbReference>
<dbReference type="GO" id="GO:0004733">
    <property type="term" value="F:pyridoxamine phosphate oxidase activity"/>
    <property type="evidence" value="ECO:0007669"/>
    <property type="project" value="UniProtKB-EC"/>
</dbReference>
<dbReference type="PIRSF" id="PIRSF000190">
    <property type="entry name" value="Pyd_amn-ph_oxd"/>
    <property type="match status" value="1"/>
</dbReference>
<dbReference type="Gene3D" id="2.30.110.10">
    <property type="entry name" value="Electron Transport, Fmn-binding Protein, Chain A"/>
    <property type="match status" value="1"/>
</dbReference>
<dbReference type="HAMAP" id="MF_01629">
    <property type="entry name" value="PdxH"/>
    <property type="match status" value="1"/>
</dbReference>
<dbReference type="UniPathway" id="UPA01068">
    <property type="reaction ID" value="UER00304"/>
</dbReference>
<dbReference type="FunFam" id="2.30.110.10:FF:000005">
    <property type="entry name" value="NAD(P)H-hydrate epimerase"/>
    <property type="match status" value="1"/>
</dbReference>
<keyword evidence="14" id="KW-1185">Reference proteome</keyword>
<comment type="cofactor">
    <cofactor evidence="1">
        <name>FMN</name>
        <dbReference type="ChEBI" id="CHEBI:58210"/>
    </cofactor>
</comment>
<accession>A0A6P3XVE0</accession>
<evidence type="ECO:0000256" key="4">
    <source>
        <dbReference type="ARBA" id="ARBA00005037"/>
    </source>
</evidence>
<comment type="pathway">
    <text evidence="3">Cofactor metabolism; pyridoxal 5'-phosphate salvage; pyridoxal 5'-phosphate from pyridoxamine 5'-phosphate: step 1/1.</text>
</comment>
<evidence type="ECO:0000256" key="11">
    <source>
        <dbReference type="ARBA" id="ARBA00023096"/>
    </source>
</evidence>
<keyword evidence="9" id="KW-0288">FMN</keyword>
<dbReference type="SUPFAM" id="SSF50475">
    <property type="entry name" value="FMN-binding split barrel"/>
    <property type="match status" value="1"/>
</dbReference>
<feature type="domain" description="Pyridoxamine 5'-phosphate oxidase N-terminal" evidence="12">
    <location>
        <begin position="50"/>
        <end position="160"/>
    </location>
</feature>
<dbReference type="PROSITE" id="PS01064">
    <property type="entry name" value="PYRIDOX_OXIDASE"/>
    <property type="match status" value="1"/>
</dbReference>
<dbReference type="Pfam" id="PF01243">
    <property type="entry name" value="PNPOx_N"/>
    <property type="match status" value="1"/>
</dbReference>
<sequence length="234" mass="27236">MNFSICSFHCADMRIKYKNKSEIFTEDQLVSKEPITQFKAWFEDACNNSQIEEPNAMMVGTATKDGAPSVRAVLLKKFSTEGFTFYTNYESRKGREIAENPRVALTFYWETLRRSIRIEGIAEKTSAEDSDRYFQSRPYGSQIAAAVSKQSRVIAGRDAFIEKEREVLERSSYVERPDHWGGYLVVPHTVEFWQGQSDRLHDRIRFRRPKENEEIDNILVHGGEDGWVYERLQP</sequence>
<evidence type="ECO:0000313" key="15">
    <source>
        <dbReference type="RefSeq" id="XP_014482491.1"/>
    </source>
</evidence>
<evidence type="ECO:0000256" key="1">
    <source>
        <dbReference type="ARBA" id="ARBA00001917"/>
    </source>
</evidence>
<dbReference type="GO" id="GO:0010181">
    <property type="term" value="F:FMN binding"/>
    <property type="evidence" value="ECO:0007669"/>
    <property type="project" value="InterPro"/>
</dbReference>
<dbReference type="PANTHER" id="PTHR10851">
    <property type="entry name" value="PYRIDOXINE-5-PHOSPHATE OXIDASE"/>
    <property type="match status" value="1"/>
</dbReference>
<keyword evidence="10" id="KW-0560">Oxidoreductase</keyword>
<evidence type="ECO:0000256" key="10">
    <source>
        <dbReference type="ARBA" id="ARBA00023002"/>
    </source>
</evidence>
<dbReference type="OrthoDB" id="303614at2759"/>
<dbReference type="InterPro" id="IPR019740">
    <property type="entry name" value="Pyridox_Oxase_CS"/>
</dbReference>
<dbReference type="KEGG" id="dqu:106748472"/>
<evidence type="ECO:0000256" key="8">
    <source>
        <dbReference type="ARBA" id="ARBA00022630"/>
    </source>
</evidence>
<organism evidence="14 15">
    <name type="scientific">Dinoponera quadriceps</name>
    <name type="common">South American ant</name>
    <dbReference type="NCBI Taxonomy" id="609295"/>
    <lineage>
        <taxon>Eukaryota</taxon>
        <taxon>Metazoa</taxon>
        <taxon>Ecdysozoa</taxon>
        <taxon>Arthropoda</taxon>
        <taxon>Hexapoda</taxon>
        <taxon>Insecta</taxon>
        <taxon>Pterygota</taxon>
        <taxon>Neoptera</taxon>
        <taxon>Endopterygota</taxon>
        <taxon>Hymenoptera</taxon>
        <taxon>Apocrita</taxon>
        <taxon>Aculeata</taxon>
        <taxon>Formicoidea</taxon>
        <taxon>Formicidae</taxon>
        <taxon>Ponerinae</taxon>
        <taxon>Ponerini</taxon>
        <taxon>Dinoponera</taxon>
    </lineage>
</organism>
<feature type="domain" description="Pyridoxine 5'-phosphate oxidase dimerisation C-terminal" evidence="13">
    <location>
        <begin position="180"/>
        <end position="234"/>
    </location>
</feature>
<evidence type="ECO:0000256" key="7">
    <source>
        <dbReference type="ARBA" id="ARBA00012801"/>
    </source>
</evidence>
<evidence type="ECO:0000313" key="14">
    <source>
        <dbReference type="Proteomes" id="UP000515204"/>
    </source>
</evidence>
<comment type="subunit">
    <text evidence="6">Homodimer.</text>
</comment>
<comment type="function">
    <text evidence="2">Catalyzes the oxidation of either pyridoxine 5'-phosphate (PNP) or pyridoxamine 5'-phosphate (PMP) into pyridoxal 5'-phosphate (PLP).</text>
</comment>
<keyword evidence="8" id="KW-0285">Flavoprotein</keyword>
<dbReference type="Pfam" id="PF10590">
    <property type="entry name" value="PNP_phzG_C"/>
    <property type="match status" value="1"/>
</dbReference>